<keyword evidence="2" id="KW-0812">Transmembrane</keyword>
<feature type="compositionally biased region" description="Basic and acidic residues" evidence="1">
    <location>
        <begin position="1044"/>
        <end position="1054"/>
    </location>
</feature>
<proteinExistence type="predicted"/>
<dbReference type="RefSeq" id="WP_264485226.1">
    <property type="nucleotide sequence ID" value="NZ_JAPDDT010000001.1"/>
</dbReference>
<name>A0ABT3GBV9_9BACT</name>
<feature type="transmembrane region" description="Helical" evidence="2">
    <location>
        <begin position="54"/>
        <end position="71"/>
    </location>
</feature>
<organism evidence="3 4">
    <name type="scientific">Luteolibacter arcticus</name>
    <dbReference type="NCBI Taxonomy" id="1581411"/>
    <lineage>
        <taxon>Bacteria</taxon>
        <taxon>Pseudomonadati</taxon>
        <taxon>Verrucomicrobiota</taxon>
        <taxon>Verrucomicrobiia</taxon>
        <taxon>Verrucomicrobiales</taxon>
        <taxon>Verrucomicrobiaceae</taxon>
        <taxon>Luteolibacter</taxon>
    </lineage>
</organism>
<sequence>MNPSSPVLAPLASLAKARRRHARGIAFAGIIAAVVAVAGIVAALDTWLEWKSPARSALVAALATVSIVLLAKRLRLAKIHDTMEAARVIETAHPEIGQKLRTALEVSSRPSANDPDAAYFTDRLMRETGKDLTQAPWSRLVPAKQLWRRRAMALAACATVALVALLWGDFRHALKRIVQPHRDLTYTTVEWKSLPTGFDERHPPRLEFTVNGRAAQPELLVRQGGKDWKPVELTRREDGQTWDVVFTGKTTDLEVKVVAGDARVEEKTIAYRPIPKLVESKATIAYPDYTGLEAETVAGGDVRTVEGSTATWDFTFNARPDRITWSIGGAMPVELSAKDGATYSISSEVVAGKAQGELAIFHADGERLDAWRFEIEGVVDKLPVVEIVEPTKDLELIATAEMPIRIRAKDDFGVAEIGLILDAAGERRWIVETVIDAKNQRQVSEIAQMMLDQIPLKITDNVRIHAYALDHKPRGGPRAVSPLRSVDIRQFQMRWYFAGGGDGDGGDEEEEGPDDEAVSDALMKLDQIIGSQRGILSDVFQTKESFRSNLTPEALTKTVEQATREQELASETQRTAMDWEQSGELDADDVALLGTAGIQMAEAAGFLEMPDLAKGFDTADRALSTLLQLRKELIKIIGKGKKPSEPKDPPPPPLTEFAKEARRIAAEEKDVAGQIAPEAVEGNNIEATRRQQEVALADSGELFAKLVDHPERTDGALRLMDEAEKAVAKADKTLRSESPAHAAPELGVAEQDLLDFAIFLESMDLQKLSDTLRKLADNAEKNAKEQKKGDQPAPAEGEKPGESPGESPAQAQAKGQGKGKGEGQGQGEGEGQGDSSEQATAAKEGEGQGKGQEGQKPGEAAAEAAQATDLTHKILEELAKKANAGQAEDPEAPKTPSASALEAVKERTDVAKLAKDLESLAQALKDGQGNAEQQAELAERLGAMAREFRDAAASLDASLLAELNKAREQAAELKKDLAKQGEGKNPGEGKGEGQKPGESGQGAVASKDGKRQGQGEKPGENGEGEGKGQGEGEKPGQGGQGEMASRDGKGDKPGEGQGQGQGEIASKEGKGQGPGDKPGDKPGSGGEEPGMGGPSLGRFADTLERLRDEGVGRMVLPLRAAPFDRSTIPLVDAADQRLKELIDRIPTDAGIASARGKLPEESRREIEDYFRDLSDDFGGEVWETKQ</sequence>
<feature type="compositionally biased region" description="Basic and acidic residues" evidence="1">
    <location>
        <begin position="779"/>
        <end position="801"/>
    </location>
</feature>
<evidence type="ECO:0000256" key="1">
    <source>
        <dbReference type="SAM" id="MobiDB-lite"/>
    </source>
</evidence>
<feature type="compositionally biased region" description="Basic and acidic residues" evidence="1">
    <location>
        <begin position="1007"/>
        <end position="1034"/>
    </location>
</feature>
<feature type="region of interest" description="Disordered" evidence="1">
    <location>
        <begin position="779"/>
        <end position="903"/>
    </location>
</feature>
<gene>
    <name evidence="3" type="ORF">OKA05_01040</name>
</gene>
<feature type="compositionally biased region" description="Basic and acidic residues" evidence="1">
    <location>
        <begin position="968"/>
        <end position="995"/>
    </location>
</feature>
<evidence type="ECO:0008006" key="5">
    <source>
        <dbReference type="Google" id="ProtNLM"/>
    </source>
</evidence>
<feature type="transmembrane region" description="Helical" evidence="2">
    <location>
        <begin position="25"/>
        <end position="48"/>
    </location>
</feature>
<accession>A0ABT3GBV9</accession>
<evidence type="ECO:0000313" key="3">
    <source>
        <dbReference type="EMBL" id="MCW1921117.1"/>
    </source>
</evidence>
<feature type="region of interest" description="Disordered" evidence="1">
    <location>
        <begin position="968"/>
        <end position="1100"/>
    </location>
</feature>
<reference evidence="3 4" key="1">
    <citation type="submission" date="2022-10" db="EMBL/GenBank/DDBJ databases">
        <title>Luteolibacter arcticus strain CCTCC AB 2014275, whole genome shotgun sequencing project.</title>
        <authorList>
            <person name="Zhao G."/>
            <person name="Shen L."/>
        </authorList>
    </citation>
    <scope>NUCLEOTIDE SEQUENCE [LARGE SCALE GENOMIC DNA]</scope>
    <source>
        <strain evidence="3 4">CCTCC AB 2014275</strain>
    </source>
</reference>
<comment type="caution">
    <text evidence="3">The sequence shown here is derived from an EMBL/GenBank/DDBJ whole genome shotgun (WGS) entry which is preliminary data.</text>
</comment>
<keyword evidence="2" id="KW-1133">Transmembrane helix</keyword>
<protein>
    <recommendedName>
        <fullName evidence="5">DUF4175 domain-containing protein</fullName>
    </recommendedName>
</protein>
<keyword evidence="4" id="KW-1185">Reference proteome</keyword>
<dbReference type="EMBL" id="JAPDDT010000001">
    <property type="protein sequence ID" value="MCW1921117.1"/>
    <property type="molecule type" value="Genomic_DNA"/>
</dbReference>
<keyword evidence="2" id="KW-0472">Membrane</keyword>
<feature type="compositionally biased region" description="Low complexity" evidence="1">
    <location>
        <begin position="802"/>
        <end position="815"/>
    </location>
</feature>
<feature type="transmembrane region" description="Helical" evidence="2">
    <location>
        <begin position="151"/>
        <end position="170"/>
    </location>
</feature>
<dbReference type="Proteomes" id="UP001320876">
    <property type="component" value="Unassembled WGS sequence"/>
</dbReference>
<feature type="compositionally biased region" description="Low complexity" evidence="1">
    <location>
        <begin position="854"/>
        <end position="867"/>
    </location>
</feature>
<feature type="compositionally biased region" description="Basic and acidic residues" evidence="1">
    <location>
        <begin position="870"/>
        <end position="880"/>
    </location>
</feature>
<feature type="compositionally biased region" description="Gly residues" evidence="1">
    <location>
        <begin position="1071"/>
        <end position="1095"/>
    </location>
</feature>
<feature type="compositionally biased region" description="Gly residues" evidence="1">
    <location>
        <begin position="816"/>
        <end position="832"/>
    </location>
</feature>
<evidence type="ECO:0000256" key="2">
    <source>
        <dbReference type="SAM" id="Phobius"/>
    </source>
</evidence>
<evidence type="ECO:0000313" key="4">
    <source>
        <dbReference type="Proteomes" id="UP001320876"/>
    </source>
</evidence>